<keyword evidence="3" id="KW-0804">Transcription</keyword>
<reference evidence="6 7" key="1">
    <citation type="journal article" date="2019" name="ACS Chem. Biol.">
        <title>Identification and Mobilization of a Cryptic Antibiotic Biosynthesis Gene Locus from a Human-Pathogenic Nocardia Isolate.</title>
        <authorList>
            <person name="Herisse M."/>
            <person name="Ishida K."/>
            <person name="Porter J.L."/>
            <person name="Howden B."/>
            <person name="Hertweck C."/>
            <person name="Stinear T.P."/>
            <person name="Pidot S.J."/>
        </authorList>
    </citation>
    <scope>NUCLEOTIDE SEQUENCE [LARGE SCALE GENOMIC DNA]</scope>
    <source>
        <strain evidence="6 7">AUSMDU00012715</strain>
    </source>
</reference>
<dbReference type="Pfam" id="PF09339">
    <property type="entry name" value="HTH_IclR"/>
    <property type="match status" value="1"/>
</dbReference>
<dbReference type="SUPFAM" id="SSF55781">
    <property type="entry name" value="GAF domain-like"/>
    <property type="match status" value="1"/>
</dbReference>
<dbReference type="RefSeq" id="WP_167488298.1">
    <property type="nucleotide sequence ID" value="NZ_CP046173.1"/>
</dbReference>
<name>A0A6G9Z6G8_9NOCA</name>
<evidence type="ECO:0000259" key="5">
    <source>
        <dbReference type="PROSITE" id="PS51078"/>
    </source>
</evidence>
<dbReference type="PANTHER" id="PTHR30136">
    <property type="entry name" value="HELIX-TURN-HELIX TRANSCRIPTIONAL REGULATOR, ICLR FAMILY"/>
    <property type="match status" value="1"/>
</dbReference>
<dbReference type="InterPro" id="IPR036388">
    <property type="entry name" value="WH-like_DNA-bd_sf"/>
</dbReference>
<proteinExistence type="predicted"/>
<dbReference type="GO" id="GO:0003677">
    <property type="term" value="F:DNA binding"/>
    <property type="evidence" value="ECO:0007669"/>
    <property type="project" value="UniProtKB-KW"/>
</dbReference>
<feature type="domain" description="IclR-ED" evidence="5">
    <location>
        <begin position="73"/>
        <end position="267"/>
    </location>
</feature>
<dbReference type="SMART" id="SM00346">
    <property type="entry name" value="HTH_ICLR"/>
    <property type="match status" value="1"/>
</dbReference>
<keyword evidence="1" id="KW-0805">Transcription regulation</keyword>
<dbReference type="PROSITE" id="PS51078">
    <property type="entry name" value="ICLR_ED"/>
    <property type="match status" value="1"/>
</dbReference>
<dbReference type="InterPro" id="IPR036390">
    <property type="entry name" value="WH_DNA-bd_sf"/>
</dbReference>
<evidence type="ECO:0000259" key="4">
    <source>
        <dbReference type="PROSITE" id="PS51077"/>
    </source>
</evidence>
<dbReference type="EMBL" id="CP046173">
    <property type="protein sequence ID" value="QIS20991.1"/>
    <property type="molecule type" value="Genomic_DNA"/>
</dbReference>
<evidence type="ECO:0000256" key="1">
    <source>
        <dbReference type="ARBA" id="ARBA00023015"/>
    </source>
</evidence>
<sequence length="272" mass="29347">MPDQRTYSSGLIRDVELLEVLARPEAAAGLGVSRIAELAGRDKAQVSRALATLADAGLVARDEHTRAYRPGWRLFALATHATETHLAHLAGPFLRKVVAGLNETTHLCVLRGNRVLTLHSELATHAFRGIGWEGTAVDPYSTSSGRVLMSAWDEETIARRWSLFPPERATMPVPTAIPAGHEQAPPALTLERVLARIAEVRELGYATVDEEFEPGLVGVSAPVYGFRGDVLAAINVSAPKQRLGNHLRVAGEFTRTVADQMSAALGAARGRR</sequence>
<dbReference type="Proteomes" id="UP000500953">
    <property type="component" value="Chromosome"/>
</dbReference>
<dbReference type="InterPro" id="IPR050707">
    <property type="entry name" value="HTH_MetabolicPath_Reg"/>
</dbReference>
<gene>
    <name evidence="6" type="ORF">F6W96_24415</name>
</gene>
<evidence type="ECO:0000256" key="2">
    <source>
        <dbReference type="ARBA" id="ARBA00023125"/>
    </source>
</evidence>
<evidence type="ECO:0000313" key="7">
    <source>
        <dbReference type="Proteomes" id="UP000500953"/>
    </source>
</evidence>
<accession>A0A6G9Z6G8</accession>
<dbReference type="InterPro" id="IPR014757">
    <property type="entry name" value="Tscrpt_reg_IclR_C"/>
</dbReference>
<dbReference type="GO" id="GO:0003700">
    <property type="term" value="F:DNA-binding transcription factor activity"/>
    <property type="evidence" value="ECO:0007669"/>
    <property type="project" value="TreeGrafter"/>
</dbReference>
<dbReference type="InterPro" id="IPR005471">
    <property type="entry name" value="Tscrpt_reg_IclR_N"/>
</dbReference>
<evidence type="ECO:0000256" key="3">
    <source>
        <dbReference type="ARBA" id="ARBA00023163"/>
    </source>
</evidence>
<dbReference type="AlphaFoldDB" id="A0A6G9Z6G8"/>
<organism evidence="6 7">
    <name type="scientific">Nocardia terpenica</name>
    <dbReference type="NCBI Taxonomy" id="455432"/>
    <lineage>
        <taxon>Bacteria</taxon>
        <taxon>Bacillati</taxon>
        <taxon>Actinomycetota</taxon>
        <taxon>Actinomycetes</taxon>
        <taxon>Mycobacteriales</taxon>
        <taxon>Nocardiaceae</taxon>
        <taxon>Nocardia</taxon>
    </lineage>
</organism>
<dbReference type="Pfam" id="PF01614">
    <property type="entry name" value="IclR_C"/>
    <property type="match status" value="1"/>
</dbReference>
<dbReference type="InterPro" id="IPR029016">
    <property type="entry name" value="GAF-like_dom_sf"/>
</dbReference>
<dbReference type="GO" id="GO:0045892">
    <property type="term" value="P:negative regulation of DNA-templated transcription"/>
    <property type="evidence" value="ECO:0007669"/>
    <property type="project" value="TreeGrafter"/>
</dbReference>
<protein>
    <submittedName>
        <fullName evidence="6">Helix-turn-helix domain-containing protein</fullName>
    </submittedName>
</protein>
<dbReference type="Gene3D" id="1.10.10.10">
    <property type="entry name" value="Winged helix-like DNA-binding domain superfamily/Winged helix DNA-binding domain"/>
    <property type="match status" value="1"/>
</dbReference>
<dbReference type="SUPFAM" id="SSF46785">
    <property type="entry name" value="Winged helix' DNA-binding domain"/>
    <property type="match status" value="1"/>
</dbReference>
<evidence type="ECO:0000313" key="6">
    <source>
        <dbReference type="EMBL" id="QIS20991.1"/>
    </source>
</evidence>
<dbReference type="PROSITE" id="PS51077">
    <property type="entry name" value="HTH_ICLR"/>
    <property type="match status" value="1"/>
</dbReference>
<dbReference type="PANTHER" id="PTHR30136:SF24">
    <property type="entry name" value="HTH-TYPE TRANSCRIPTIONAL REPRESSOR ALLR"/>
    <property type="match status" value="1"/>
</dbReference>
<keyword evidence="2" id="KW-0238">DNA-binding</keyword>
<feature type="domain" description="HTH iclR-type" evidence="4">
    <location>
        <begin position="8"/>
        <end position="72"/>
    </location>
</feature>
<dbReference type="Gene3D" id="3.30.450.40">
    <property type="match status" value="1"/>
</dbReference>